<sequence>MEDIKFSPPSPTLASRRWLVNLLYGYQKEEEASLRGCAWLLQISPNLCSRRLQQRQTSFRHWLLWWYFAASCLSISHRSVLDCCLGVQPPVKLFSEKPLALHTSAVADLSNALAGSSPTIVVGSSSDVVDTVDISLVSGSLPITVAGPSSGEVISGSSPTDKAIHIFYSGP</sequence>
<dbReference type="AlphaFoldDB" id="D7KXW7"/>
<dbReference type="Gramene" id="Al_scaffold_0002_645">
    <property type="protein sequence ID" value="Al_scaffold_0002_645"/>
    <property type="gene ID" value="Al_scaffold_0002_645"/>
</dbReference>
<dbReference type="HOGENOM" id="CLU_1564998_0_0_1"/>
<proteinExistence type="predicted"/>
<accession>D7KXW7</accession>
<dbReference type="EMBL" id="GL348714">
    <property type="protein sequence ID" value="EFH64467.1"/>
    <property type="molecule type" value="Genomic_DNA"/>
</dbReference>
<organism evidence="2">
    <name type="scientific">Arabidopsis lyrata subsp. lyrata</name>
    <name type="common">Lyre-leaved rock-cress</name>
    <dbReference type="NCBI Taxonomy" id="81972"/>
    <lineage>
        <taxon>Eukaryota</taxon>
        <taxon>Viridiplantae</taxon>
        <taxon>Streptophyta</taxon>
        <taxon>Embryophyta</taxon>
        <taxon>Tracheophyta</taxon>
        <taxon>Spermatophyta</taxon>
        <taxon>Magnoliopsida</taxon>
        <taxon>eudicotyledons</taxon>
        <taxon>Gunneridae</taxon>
        <taxon>Pentapetalae</taxon>
        <taxon>rosids</taxon>
        <taxon>malvids</taxon>
        <taxon>Brassicales</taxon>
        <taxon>Brassicaceae</taxon>
        <taxon>Camelineae</taxon>
        <taxon>Arabidopsis</taxon>
    </lineage>
</organism>
<keyword evidence="2" id="KW-1185">Reference proteome</keyword>
<evidence type="ECO:0000313" key="1">
    <source>
        <dbReference type="EMBL" id="EFH64467.1"/>
    </source>
</evidence>
<name>D7KXW7_ARALL</name>
<dbReference type="Proteomes" id="UP000008694">
    <property type="component" value="Unassembled WGS sequence"/>
</dbReference>
<evidence type="ECO:0000313" key="2">
    <source>
        <dbReference type="Proteomes" id="UP000008694"/>
    </source>
</evidence>
<protein>
    <submittedName>
        <fullName evidence="1">Predicted protein</fullName>
    </submittedName>
</protein>
<gene>
    <name evidence="1" type="ORF">ARALYDRAFT_675495</name>
</gene>
<reference evidence="2" key="1">
    <citation type="journal article" date="2011" name="Nat. Genet.">
        <title>The Arabidopsis lyrata genome sequence and the basis of rapid genome size change.</title>
        <authorList>
            <person name="Hu T.T."/>
            <person name="Pattyn P."/>
            <person name="Bakker E.G."/>
            <person name="Cao J."/>
            <person name="Cheng J.-F."/>
            <person name="Clark R.M."/>
            <person name="Fahlgren N."/>
            <person name="Fawcett J.A."/>
            <person name="Grimwood J."/>
            <person name="Gundlach H."/>
            <person name="Haberer G."/>
            <person name="Hollister J.D."/>
            <person name="Ossowski S."/>
            <person name="Ottilar R.P."/>
            <person name="Salamov A.A."/>
            <person name="Schneeberger K."/>
            <person name="Spannagl M."/>
            <person name="Wang X."/>
            <person name="Yang L."/>
            <person name="Nasrallah M.E."/>
            <person name="Bergelson J."/>
            <person name="Carrington J.C."/>
            <person name="Gaut B.S."/>
            <person name="Schmutz J."/>
            <person name="Mayer K.F.X."/>
            <person name="Van de Peer Y."/>
            <person name="Grigoriev I.V."/>
            <person name="Nordborg M."/>
            <person name="Weigel D."/>
            <person name="Guo Y.-L."/>
        </authorList>
    </citation>
    <scope>NUCLEOTIDE SEQUENCE [LARGE SCALE GENOMIC DNA]</scope>
    <source>
        <strain evidence="2">cv. MN47</strain>
    </source>
</reference>